<dbReference type="InterPro" id="IPR011583">
    <property type="entry name" value="Chitinase_II/V-like_cat"/>
</dbReference>
<evidence type="ECO:0000256" key="9">
    <source>
        <dbReference type="RuleBase" id="RU000489"/>
    </source>
</evidence>
<dbReference type="InterPro" id="IPR001223">
    <property type="entry name" value="Glyco_hydro18_cat"/>
</dbReference>
<evidence type="ECO:0000256" key="3">
    <source>
        <dbReference type="ARBA" id="ARBA00022801"/>
    </source>
</evidence>
<keyword evidence="5" id="KW-0119">Carbohydrate metabolism</keyword>
<protein>
    <submittedName>
        <fullName evidence="14">14582_t:CDS:1</fullName>
    </submittedName>
</protein>
<proteinExistence type="predicted"/>
<evidence type="ECO:0000256" key="8">
    <source>
        <dbReference type="PROSITE-ProRule" id="PRU00192"/>
    </source>
</evidence>
<feature type="chain" id="PRO_5040430645" evidence="11">
    <location>
        <begin position="22"/>
        <end position="618"/>
    </location>
</feature>
<dbReference type="PANTHER" id="PTHR11177:SF392">
    <property type="entry name" value="HAP41P"/>
    <property type="match status" value="1"/>
</dbReference>
<dbReference type="GO" id="GO:0008843">
    <property type="term" value="F:endochitinase activity"/>
    <property type="evidence" value="ECO:0007669"/>
    <property type="project" value="UniProtKB-EC"/>
</dbReference>
<evidence type="ECO:0000256" key="10">
    <source>
        <dbReference type="SAM" id="Phobius"/>
    </source>
</evidence>
<dbReference type="PANTHER" id="PTHR11177">
    <property type="entry name" value="CHITINASE"/>
    <property type="match status" value="1"/>
</dbReference>
<comment type="catalytic activity">
    <reaction evidence="1">
        <text>Random endo-hydrolysis of N-acetyl-beta-D-glucosaminide (1-&gt;4)-beta-linkages in chitin and chitodextrins.</text>
        <dbReference type="EC" id="3.2.1.14"/>
    </reaction>
</comment>
<dbReference type="GO" id="GO:0006032">
    <property type="term" value="P:chitin catabolic process"/>
    <property type="evidence" value="ECO:0007669"/>
    <property type="project" value="UniProtKB-KW"/>
</dbReference>
<evidence type="ECO:0000256" key="1">
    <source>
        <dbReference type="ARBA" id="ARBA00000822"/>
    </source>
</evidence>
<keyword evidence="4" id="KW-0146">Chitin degradation</keyword>
<dbReference type="PRINTS" id="PR00452">
    <property type="entry name" value="SH3DOMAIN"/>
</dbReference>
<evidence type="ECO:0000313" key="15">
    <source>
        <dbReference type="Proteomes" id="UP000789508"/>
    </source>
</evidence>
<keyword evidence="10" id="KW-1133">Transmembrane helix</keyword>
<dbReference type="InterPro" id="IPR050314">
    <property type="entry name" value="Glycosyl_Hydrlase_18"/>
</dbReference>
<feature type="domain" description="SH3" evidence="12">
    <location>
        <begin position="566"/>
        <end position="618"/>
    </location>
</feature>
<dbReference type="PROSITE" id="PS01095">
    <property type="entry name" value="GH18_1"/>
    <property type="match status" value="1"/>
</dbReference>
<evidence type="ECO:0000256" key="5">
    <source>
        <dbReference type="ARBA" id="ARBA00023277"/>
    </source>
</evidence>
<evidence type="ECO:0000256" key="4">
    <source>
        <dbReference type="ARBA" id="ARBA00023024"/>
    </source>
</evidence>
<dbReference type="Proteomes" id="UP000789508">
    <property type="component" value="Unassembled WGS sequence"/>
</dbReference>
<comment type="caution">
    <text evidence="14">The sequence shown here is derived from an EMBL/GenBank/DDBJ whole genome shotgun (WGS) entry which is preliminary data.</text>
</comment>
<dbReference type="Gene3D" id="2.30.30.40">
    <property type="entry name" value="SH3 Domains"/>
    <property type="match status" value="1"/>
</dbReference>
<dbReference type="GO" id="GO:0000272">
    <property type="term" value="P:polysaccharide catabolic process"/>
    <property type="evidence" value="ECO:0007669"/>
    <property type="project" value="UniProtKB-KW"/>
</dbReference>
<keyword evidence="10" id="KW-0812">Transmembrane</keyword>
<feature type="domain" description="GH18" evidence="13">
    <location>
        <begin position="76"/>
        <end position="454"/>
    </location>
</feature>
<feature type="signal peptide" evidence="11">
    <location>
        <begin position="1"/>
        <end position="21"/>
    </location>
</feature>
<dbReference type="Pfam" id="PF00018">
    <property type="entry name" value="SH3_1"/>
    <property type="match status" value="1"/>
</dbReference>
<dbReference type="OrthoDB" id="76388at2759"/>
<accession>A0A9N9C7A9</accession>
<name>A0A9N9C7A9_9GLOM</name>
<dbReference type="SUPFAM" id="SSF54556">
    <property type="entry name" value="Chitinase insertion domain"/>
    <property type="match status" value="1"/>
</dbReference>
<keyword evidence="7" id="KW-0624">Polysaccharide degradation</keyword>
<evidence type="ECO:0000256" key="6">
    <source>
        <dbReference type="ARBA" id="ARBA00023295"/>
    </source>
</evidence>
<organism evidence="14 15">
    <name type="scientific">Ambispora leptoticha</name>
    <dbReference type="NCBI Taxonomy" id="144679"/>
    <lineage>
        <taxon>Eukaryota</taxon>
        <taxon>Fungi</taxon>
        <taxon>Fungi incertae sedis</taxon>
        <taxon>Mucoromycota</taxon>
        <taxon>Glomeromycotina</taxon>
        <taxon>Glomeromycetes</taxon>
        <taxon>Archaeosporales</taxon>
        <taxon>Ambisporaceae</taxon>
        <taxon>Ambispora</taxon>
    </lineage>
</organism>
<dbReference type="GO" id="GO:0008061">
    <property type="term" value="F:chitin binding"/>
    <property type="evidence" value="ECO:0007669"/>
    <property type="project" value="InterPro"/>
</dbReference>
<keyword evidence="2 8" id="KW-0728">SH3 domain</keyword>
<dbReference type="InterPro" id="IPR017853">
    <property type="entry name" value="GH"/>
</dbReference>
<dbReference type="SUPFAM" id="SSF51445">
    <property type="entry name" value="(Trans)glycosidases"/>
    <property type="match status" value="1"/>
</dbReference>
<keyword evidence="15" id="KW-1185">Reference proteome</keyword>
<dbReference type="Gene3D" id="3.20.20.80">
    <property type="entry name" value="Glycosidases"/>
    <property type="match status" value="1"/>
</dbReference>
<dbReference type="PROSITE" id="PS50002">
    <property type="entry name" value="SH3"/>
    <property type="match status" value="1"/>
</dbReference>
<dbReference type="GO" id="GO:0005576">
    <property type="term" value="C:extracellular region"/>
    <property type="evidence" value="ECO:0007669"/>
    <property type="project" value="TreeGrafter"/>
</dbReference>
<feature type="non-terminal residue" evidence="14">
    <location>
        <position position="618"/>
    </location>
</feature>
<keyword evidence="6 9" id="KW-0326">Glycosidase</keyword>
<gene>
    <name evidence="14" type="ORF">ALEPTO_LOCUS7730</name>
</gene>
<evidence type="ECO:0000256" key="7">
    <source>
        <dbReference type="ARBA" id="ARBA00023326"/>
    </source>
</evidence>
<evidence type="ECO:0000259" key="13">
    <source>
        <dbReference type="PROSITE" id="PS51910"/>
    </source>
</evidence>
<dbReference type="SMART" id="SM00636">
    <property type="entry name" value="Glyco_18"/>
    <property type="match status" value="1"/>
</dbReference>
<dbReference type="Gene3D" id="3.10.50.10">
    <property type="match status" value="1"/>
</dbReference>
<reference evidence="14" key="1">
    <citation type="submission" date="2021-06" db="EMBL/GenBank/DDBJ databases">
        <authorList>
            <person name="Kallberg Y."/>
            <person name="Tangrot J."/>
            <person name="Rosling A."/>
        </authorList>
    </citation>
    <scope>NUCLEOTIDE SEQUENCE</scope>
    <source>
        <strain evidence="14">FL130A</strain>
    </source>
</reference>
<dbReference type="PROSITE" id="PS51910">
    <property type="entry name" value="GH18_2"/>
    <property type="match status" value="1"/>
</dbReference>
<dbReference type="Pfam" id="PF00704">
    <property type="entry name" value="Glyco_hydro_18"/>
    <property type="match status" value="1"/>
</dbReference>
<dbReference type="EMBL" id="CAJVPS010003585">
    <property type="protein sequence ID" value="CAG8591631.1"/>
    <property type="molecule type" value="Genomic_DNA"/>
</dbReference>
<dbReference type="SMART" id="SM00326">
    <property type="entry name" value="SH3"/>
    <property type="match status" value="1"/>
</dbReference>
<evidence type="ECO:0000256" key="11">
    <source>
        <dbReference type="SAM" id="SignalP"/>
    </source>
</evidence>
<keyword evidence="3 9" id="KW-0378">Hydrolase</keyword>
<dbReference type="InterPro" id="IPR036028">
    <property type="entry name" value="SH3-like_dom_sf"/>
</dbReference>
<evidence type="ECO:0000313" key="14">
    <source>
        <dbReference type="EMBL" id="CAG8591631.1"/>
    </source>
</evidence>
<evidence type="ECO:0000259" key="12">
    <source>
        <dbReference type="PROSITE" id="PS50002"/>
    </source>
</evidence>
<feature type="transmembrane region" description="Helical" evidence="10">
    <location>
        <begin position="498"/>
        <end position="524"/>
    </location>
</feature>
<evidence type="ECO:0000256" key="2">
    <source>
        <dbReference type="ARBA" id="ARBA00022443"/>
    </source>
</evidence>
<keyword evidence="10" id="KW-0472">Membrane</keyword>
<keyword evidence="11" id="KW-0732">Signal</keyword>
<dbReference type="SUPFAM" id="SSF50044">
    <property type="entry name" value="SH3-domain"/>
    <property type="match status" value="1"/>
</dbReference>
<dbReference type="InterPro" id="IPR001452">
    <property type="entry name" value="SH3_domain"/>
</dbReference>
<dbReference type="CDD" id="cd00174">
    <property type="entry name" value="SH3"/>
    <property type="match status" value="1"/>
</dbReference>
<dbReference type="InterPro" id="IPR029070">
    <property type="entry name" value="Chitinase_insertion_sf"/>
</dbReference>
<dbReference type="InterPro" id="IPR001579">
    <property type="entry name" value="Glyco_hydro_18_chit_AS"/>
</dbReference>
<sequence>MRRRGISYLILLTLLISIINPNDELLLSVKADDSNVLPSSSSSSSNAPTNIIITSTQNQNIPPSNTPSQSLTTSINVIVGYYPDWRSSQLAVNNLFWDKLTHINYAFATLNDGFVPNLQTASILSTLVWYAHASNVKVSIAIGGWTGSASFSTMVSSAENRSAFISATVAMIKQYNLDGVDIDWEFPGRKSLQCNVVNSQSDTSNFLLLLNGLREALGQDKLITLAVRAETFDGPNGPIADVSGFANVVDWINIMAYDLSVDDGSGEDWTKLTGPNAPFTSTPGKGRQLSFIQSATSWLKAGMPASKIVMGVEFLGHSQTALQPMTPDSQYVQRDPTIPKGDIIDALWSPPTCLSVTPAFSGIWLWRNLRQQGILKCTLTASEGWIRTFDNVTQTPWLYNPSTKMYISYDDPQSLSVKINYTRQQGFRGMMLWELTTDNGHELLDVIQLLRQNTPIIAPENDCSSVSLTSNGGGTTGGGYYSDSSNSSNSGNKKKNSLGAGAIIGISIGSVLFVALAGFVFLCLRKRKNSKAGFFAIGSNRRPRISAIRPISSVPKAPNDMVEIPIHKKYVIAIFDYEAREDVDLSFKKGDLIEVLQIGDGPNDWWIGKINGKIGEFP</sequence>
<dbReference type="AlphaFoldDB" id="A0A9N9C7A9"/>